<reference evidence="1" key="1">
    <citation type="journal article" date="2014" name="Front. Microbiol.">
        <title>High frequency of phylogenetically diverse reductive dehalogenase-homologous genes in deep subseafloor sedimentary metagenomes.</title>
        <authorList>
            <person name="Kawai M."/>
            <person name="Futagami T."/>
            <person name="Toyoda A."/>
            <person name="Takaki Y."/>
            <person name="Nishi S."/>
            <person name="Hori S."/>
            <person name="Arai W."/>
            <person name="Tsubouchi T."/>
            <person name="Morono Y."/>
            <person name="Uchiyama I."/>
            <person name="Ito T."/>
            <person name="Fujiyama A."/>
            <person name="Inagaki F."/>
            <person name="Takami H."/>
        </authorList>
    </citation>
    <scope>NUCLEOTIDE SEQUENCE</scope>
    <source>
        <strain evidence="1">Expedition CK06-06</strain>
    </source>
</reference>
<name>X1BB27_9ZZZZ</name>
<dbReference type="Pfam" id="PF00480">
    <property type="entry name" value="ROK"/>
    <property type="match status" value="1"/>
</dbReference>
<evidence type="ECO:0008006" key="2">
    <source>
        <dbReference type="Google" id="ProtNLM"/>
    </source>
</evidence>
<dbReference type="InterPro" id="IPR043129">
    <property type="entry name" value="ATPase_NBD"/>
</dbReference>
<dbReference type="EMBL" id="BART01000265">
    <property type="protein sequence ID" value="GAG69181.1"/>
    <property type="molecule type" value="Genomic_DNA"/>
</dbReference>
<protein>
    <recommendedName>
        <fullName evidence="2">Glucokinase</fullName>
    </recommendedName>
</protein>
<evidence type="ECO:0000313" key="1">
    <source>
        <dbReference type="EMBL" id="GAG69181.1"/>
    </source>
</evidence>
<proteinExistence type="predicted"/>
<dbReference type="InterPro" id="IPR000600">
    <property type="entry name" value="ROK"/>
</dbReference>
<dbReference type="AlphaFoldDB" id="X1BB27"/>
<dbReference type="Gene3D" id="3.30.420.40">
    <property type="match status" value="2"/>
</dbReference>
<accession>X1BB27</accession>
<gene>
    <name evidence="1" type="ORF">S01H4_01455</name>
</gene>
<dbReference type="PANTHER" id="PTHR18964">
    <property type="entry name" value="ROK (REPRESSOR, ORF, KINASE) FAMILY"/>
    <property type="match status" value="1"/>
</dbReference>
<dbReference type="SUPFAM" id="SSF53067">
    <property type="entry name" value="Actin-like ATPase domain"/>
    <property type="match status" value="1"/>
</dbReference>
<sequence>MAMNNRTFVIGADIGGTNTKISVVSENGEIIFKNQIPTDSRLGTARCVDRICQCVSKIIKKAEGAGISIKGIGLGVTGQVDIHSGTIVGGIKGKIPGWIGLPIGNLFRERFNLPVFVDNDGNVAALGEYIFGFKKSVNSIVALTIGTGVGSGIILDGKLFRGGGSNLSGELGHISINYLGPLCNCGNKGCLEAYVSKEAILDMFVKKMEKEASSNTIKPTNKKSSSVTPELIYKKHLEGERAATEVIYEVGRYIGYAMTVAVNTIGPQVIIIGGGIAAQFGEPIIKEIRTTVKSNAFGLAAQDVKIILTKFGPFAGVLGASTLAFNKYKGITGM</sequence>
<comment type="caution">
    <text evidence="1">The sequence shown here is derived from an EMBL/GenBank/DDBJ whole genome shotgun (WGS) entry which is preliminary data.</text>
</comment>
<organism evidence="1">
    <name type="scientific">marine sediment metagenome</name>
    <dbReference type="NCBI Taxonomy" id="412755"/>
    <lineage>
        <taxon>unclassified sequences</taxon>
        <taxon>metagenomes</taxon>
        <taxon>ecological metagenomes</taxon>
    </lineage>
</organism>
<dbReference type="PANTHER" id="PTHR18964:SF149">
    <property type="entry name" value="BIFUNCTIONAL UDP-N-ACETYLGLUCOSAMINE 2-EPIMERASE_N-ACETYLMANNOSAMINE KINASE"/>
    <property type="match status" value="1"/>
</dbReference>